<dbReference type="PANTHER" id="PTHR11669">
    <property type="entry name" value="REPLICATION FACTOR C / DNA POLYMERASE III GAMMA-TAU SUBUNIT"/>
    <property type="match status" value="1"/>
</dbReference>
<comment type="catalytic activity">
    <reaction evidence="3">
        <text>DNA(n) + a 2'-deoxyribonucleoside 5'-triphosphate = DNA(n+1) + diphosphate</text>
        <dbReference type="Rhea" id="RHEA:22508"/>
        <dbReference type="Rhea" id="RHEA-COMP:17339"/>
        <dbReference type="Rhea" id="RHEA-COMP:17340"/>
        <dbReference type="ChEBI" id="CHEBI:33019"/>
        <dbReference type="ChEBI" id="CHEBI:61560"/>
        <dbReference type="ChEBI" id="CHEBI:173112"/>
        <dbReference type="EC" id="2.7.7.7"/>
    </reaction>
</comment>
<dbReference type="EMBL" id="CP102381">
    <property type="protein sequence ID" value="WEJ63443.1"/>
    <property type="molecule type" value="Genomic_DNA"/>
</dbReference>
<evidence type="ECO:0000313" key="5">
    <source>
        <dbReference type="Proteomes" id="UP001222275"/>
    </source>
</evidence>
<keyword evidence="2" id="KW-0239">DNA-directed DNA polymerase</keyword>
<evidence type="ECO:0000256" key="2">
    <source>
        <dbReference type="ARBA" id="ARBA00022932"/>
    </source>
</evidence>
<dbReference type="Pfam" id="PF13177">
    <property type="entry name" value="DNA_pol3_delta2"/>
    <property type="match status" value="1"/>
</dbReference>
<dbReference type="InterPro" id="IPR050238">
    <property type="entry name" value="DNA_Rep/Repair_Clamp_Loader"/>
</dbReference>
<protein>
    <recommendedName>
        <fullName evidence="1">DNA-directed DNA polymerase</fullName>
        <ecNumber evidence="1">2.7.7.7</ecNumber>
    </recommendedName>
</protein>
<dbReference type="InterPro" id="IPR004622">
    <property type="entry name" value="DNA_pol_HolB"/>
</dbReference>
<dbReference type="RefSeq" id="WP_275595700.1">
    <property type="nucleotide sequence ID" value="NZ_CP102381.1"/>
</dbReference>
<evidence type="ECO:0000256" key="1">
    <source>
        <dbReference type="ARBA" id="ARBA00012417"/>
    </source>
</evidence>
<proteinExistence type="predicted"/>
<gene>
    <name evidence="4" type="primary">holB</name>
    <name evidence="4" type="ORF">NR989_04105</name>
</gene>
<dbReference type="Proteomes" id="UP001222275">
    <property type="component" value="Chromosome"/>
</dbReference>
<dbReference type="SUPFAM" id="SSF52540">
    <property type="entry name" value="P-loop containing nucleoside triphosphate hydrolases"/>
    <property type="match status" value="1"/>
</dbReference>
<dbReference type="GO" id="GO:0003887">
    <property type="term" value="F:DNA-directed DNA polymerase activity"/>
    <property type="evidence" value="ECO:0007669"/>
    <property type="project" value="UniProtKB-EC"/>
</dbReference>
<dbReference type="PANTHER" id="PTHR11669:SF8">
    <property type="entry name" value="DNA POLYMERASE III SUBUNIT DELTA"/>
    <property type="match status" value="1"/>
</dbReference>
<evidence type="ECO:0000256" key="3">
    <source>
        <dbReference type="ARBA" id="ARBA00049244"/>
    </source>
</evidence>
<name>A0ABY8CBT3_9GAMM</name>
<sequence>MSQTDPVYQAYPWLSPQWNQWQQLSGRLGHAYLLSGPKGIGLHAFVNAVAQAVLCKQPQNGQACGQCTSCHLFVTQQHPDFSQLRRLEDKKDITVDQVRSLIYKLNETSHQGGYKVTWIDGIEYLNQSAFNALLKSLEEPAQRTLFLLTTHQVDRLPATIKSRCQQMNFTPPAMPDAISWLHNQAPQVDEALIKRALRLNWGAPIQALDWIQAGMFDEDNQWNNDLKQIQSGRKTASQSVTEWLKWQQPERVFDYFYQWSVSAVRSVMYQTNPDAPVPSNNQVQNWLRFQQAVLTAKQNWLANANKELLLESLCLEWLSIQQSEEPLETVFQSRIQKGKLA</sequence>
<dbReference type="EC" id="2.7.7.7" evidence="1"/>
<evidence type="ECO:0000313" key="4">
    <source>
        <dbReference type="EMBL" id="WEJ63443.1"/>
    </source>
</evidence>
<dbReference type="NCBIfam" id="TIGR00678">
    <property type="entry name" value="holB"/>
    <property type="match status" value="1"/>
</dbReference>
<keyword evidence="4" id="KW-0808">Transferase</keyword>
<reference evidence="4 5" key="1">
    <citation type="submission" date="2022-06" db="EMBL/GenBank/DDBJ databases">
        <title>Thiomicrohabdus sp. nov, an obligately chemolithoautotrophic, sulfur-oxidizing bacterium isolated from beach of Guanyin Mountain. Amoy.</title>
        <authorList>
            <person name="Zhu H."/>
        </authorList>
    </citation>
    <scope>NUCLEOTIDE SEQUENCE [LARGE SCALE GENOMIC DNA]</scope>
    <source>
        <strain evidence="4 5">XGS-01</strain>
    </source>
</reference>
<accession>A0ABY8CBT3</accession>
<keyword evidence="5" id="KW-1185">Reference proteome</keyword>
<organism evidence="4 5">
    <name type="scientific">Thiomicrorhabdus lithotrophica</name>
    <dbReference type="NCBI Taxonomy" id="2949997"/>
    <lineage>
        <taxon>Bacteria</taxon>
        <taxon>Pseudomonadati</taxon>
        <taxon>Pseudomonadota</taxon>
        <taxon>Gammaproteobacteria</taxon>
        <taxon>Thiotrichales</taxon>
        <taxon>Piscirickettsiaceae</taxon>
        <taxon>Thiomicrorhabdus</taxon>
    </lineage>
</organism>
<keyword evidence="4" id="KW-0548">Nucleotidyltransferase</keyword>
<dbReference type="InterPro" id="IPR027417">
    <property type="entry name" value="P-loop_NTPase"/>
</dbReference>
<dbReference type="Gene3D" id="3.40.50.300">
    <property type="entry name" value="P-loop containing nucleotide triphosphate hydrolases"/>
    <property type="match status" value="1"/>
</dbReference>